<dbReference type="GO" id="GO:0010181">
    <property type="term" value="F:FMN binding"/>
    <property type="evidence" value="ECO:0007669"/>
    <property type="project" value="UniProtKB-UniRule"/>
</dbReference>
<evidence type="ECO:0000256" key="5">
    <source>
        <dbReference type="ARBA" id="ARBA00048542"/>
    </source>
</evidence>
<evidence type="ECO:0000313" key="9">
    <source>
        <dbReference type="Proteomes" id="UP000197019"/>
    </source>
</evidence>
<comment type="caution">
    <text evidence="6">Lacks conserved residue(s) required for the propagation of feature annotation.</text>
</comment>
<dbReference type="GO" id="GO:0016652">
    <property type="term" value="F:oxidoreductase activity, acting on NAD(P)H as acceptor"/>
    <property type="evidence" value="ECO:0007669"/>
    <property type="project" value="UniProtKB-UniRule"/>
</dbReference>
<dbReference type="Pfam" id="PF02525">
    <property type="entry name" value="Flavodoxin_2"/>
    <property type="match status" value="1"/>
</dbReference>
<comment type="function">
    <text evidence="6">Quinone reductase that provides resistance to thiol-specific stress caused by electrophilic quinones.</text>
</comment>
<dbReference type="PANTHER" id="PTHR43741:SF2">
    <property type="entry name" value="FMN-DEPENDENT NADH:QUINONE OXIDOREDUCTASE"/>
    <property type="match status" value="1"/>
</dbReference>
<dbReference type="EC" id="1.7.1.17" evidence="6"/>
<reference evidence="8 9" key="1">
    <citation type="submission" date="2017-06" db="EMBL/GenBank/DDBJ databases">
        <title>Genome Sequencing of the methanotroph Methylovulum psychrotolerants str. HV10-M2 isolated from a high-altitude environment.</title>
        <authorList>
            <person name="Mateos-Rivera A."/>
        </authorList>
    </citation>
    <scope>NUCLEOTIDE SEQUENCE [LARGE SCALE GENOMIC DNA]</scope>
    <source>
        <strain evidence="8 9">HV10_M2</strain>
    </source>
</reference>
<gene>
    <name evidence="6" type="primary">azoR</name>
    <name evidence="8" type="ORF">CEK71_20865</name>
</gene>
<feature type="binding site" evidence="6">
    <location>
        <begin position="96"/>
        <end position="99"/>
    </location>
    <ligand>
        <name>FMN</name>
        <dbReference type="ChEBI" id="CHEBI:58210"/>
    </ligand>
</feature>
<comment type="function">
    <text evidence="6">Also exhibits azoreductase activity. Catalyzes the reductive cleavage of the azo bond in aromatic azo compounds to the corresponding amines.</text>
</comment>
<dbReference type="PANTHER" id="PTHR43741">
    <property type="entry name" value="FMN-DEPENDENT NADH-AZOREDUCTASE 1"/>
    <property type="match status" value="1"/>
</dbReference>
<evidence type="ECO:0000256" key="1">
    <source>
        <dbReference type="ARBA" id="ARBA00022630"/>
    </source>
</evidence>
<keyword evidence="9" id="KW-1185">Reference proteome</keyword>
<feature type="binding site" evidence="6">
    <location>
        <begin position="140"/>
        <end position="143"/>
    </location>
    <ligand>
        <name>FMN</name>
        <dbReference type="ChEBI" id="CHEBI:58210"/>
    </ligand>
</feature>
<evidence type="ECO:0000259" key="7">
    <source>
        <dbReference type="Pfam" id="PF02525"/>
    </source>
</evidence>
<dbReference type="InterPro" id="IPR050104">
    <property type="entry name" value="FMN-dep_NADH:Q_OxRdtase_AzoR1"/>
</dbReference>
<comment type="catalytic activity">
    <reaction evidence="5">
        <text>N,N-dimethyl-1,4-phenylenediamine + anthranilate + 2 NAD(+) = 2-(4-dimethylaminophenyl)diazenylbenzoate + 2 NADH + 2 H(+)</text>
        <dbReference type="Rhea" id="RHEA:55872"/>
        <dbReference type="ChEBI" id="CHEBI:15378"/>
        <dbReference type="ChEBI" id="CHEBI:15783"/>
        <dbReference type="ChEBI" id="CHEBI:16567"/>
        <dbReference type="ChEBI" id="CHEBI:57540"/>
        <dbReference type="ChEBI" id="CHEBI:57945"/>
        <dbReference type="ChEBI" id="CHEBI:71579"/>
        <dbReference type="EC" id="1.7.1.17"/>
    </reaction>
    <physiologicalReaction direction="right-to-left" evidence="5">
        <dbReference type="Rhea" id="RHEA:55874"/>
    </physiologicalReaction>
</comment>
<dbReference type="SUPFAM" id="SSF52218">
    <property type="entry name" value="Flavoproteins"/>
    <property type="match status" value="1"/>
</dbReference>
<dbReference type="GO" id="GO:0016655">
    <property type="term" value="F:oxidoreductase activity, acting on NAD(P)H, quinone or similar compound as acceptor"/>
    <property type="evidence" value="ECO:0007669"/>
    <property type="project" value="InterPro"/>
</dbReference>
<evidence type="ECO:0000256" key="2">
    <source>
        <dbReference type="ARBA" id="ARBA00022643"/>
    </source>
</evidence>
<dbReference type="InterPro" id="IPR003680">
    <property type="entry name" value="Flavodoxin_fold"/>
</dbReference>
<dbReference type="GO" id="GO:0009055">
    <property type="term" value="F:electron transfer activity"/>
    <property type="evidence" value="ECO:0007669"/>
    <property type="project" value="UniProtKB-UniRule"/>
</dbReference>
<sequence>MTTLLQLNSSIFSSGGHSSQLADEFVTTWQTHNPAAQVISRDLAKDPLPHLDAARVSAFFTPPEARTPEQQAYIAESDALIDELKQAQAVVIGLPMYNFGIPSTLKAYFDQIARAGVTFRYTENGPEGLLSGKKAYIFATRGGLYAGTALDSQTTYIRNFLNFIGITDIEFVYAEGLNMGEATKGQSLANAQQRLAELAA</sequence>
<protein>
    <recommendedName>
        <fullName evidence="6">FMN dependent NADH:quinone oxidoreductase</fullName>
        <ecNumber evidence="6">1.6.5.-</ecNumber>
    </recommendedName>
    <alternativeName>
        <fullName evidence="6">Azo-dye reductase</fullName>
    </alternativeName>
    <alternativeName>
        <fullName evidence="6">FMN-dependent NADH-azo compound oxidoreductase</fullName>
    </alternativeName>
    <alternativeName>
        <fullName evidence="6">FMN-dependent NADH-azoreductase</fullName>
        <ecNumber evidence="6">1.7.1.17</ecNumber>
    </alternativeName>
</protein>
<keyword evidence="3 6" id="KW-0560">Oxidoreductase</keyword>
<keyword evidence="2 6" id="KW-0288">FMN</keyword>
<dbReference type="AlphaFoldDB" id="A0A1Z4C441"/>
<dbReference type="HAMAP" id="MF_01216">
    <property type="entry name" value="Azoreductase_type1"/>
    <property type="match status" value="1"/>
</dbReference>
<dbReference type="InterPro" id="IPR029039">
    <property type="entry name" value="Flavoprotein-like_sf"/>
</dbReference>
<comment type="subunit">
    <text evidence="6">Homodimer.</text>
</comment>
<comment type="similarity">
    <text evidence="6">Belongs to the azoreductase type 1 family.</text>
</comment>
<organism evidence="8 9">
    <name type="scientific">Methylovulum psychrotolerans</name>
    <dbReference type="NCBI Taxonomy" id="1704499"/>
    <lineage>
        <taxon>Bacteria</taxon>
        <taxon>Pseudomonadati</taxon>
        <taxon>Pseudomonadota</taxon>
        <taxon>Gammaproteobacteria</taxon>
        <taxon>Methylococcales</taxon>
        <taxon>Methylococcaceae</taxon>
        <taxon>Methylovulum</taxon>
    </lineage>
</organism>
<comment type="cofactor">
    <cofactor evidence="6">
        <name>FMN</name>
        <dbReference type="ChEBI" id="CHEBI:58210"/>
    </cofactor>
    <text evidence="6">Binds 1 FMN per subunit.</text>
</comment>
<keyword evidence="1 6" id="KW-0285">Flavoprotein</keyword>
<dbReference type="Proteomes" id="UP000197019">
    <property type="component" value="Chromosome"/>
</dbReference>
<dbReference type="InterPro" id="IPR023048">
    <property type="entry name" value="NADH:quinone_OxRdtase_FMN_depd"/>
</dbReference>
<dbReference type="RefSeq" id="WP_088621187.1">
    <property type="nucleotide sequence ID" value="NZ_CP022129.1"/>
</dbReference>
<accession>A0A1Z4C441</accession>
<evidence type="ECO:0000256" key="4">
    <source>
        <dbReference type="ARBA" id="ARBA00023027"/>
    </source>
</evidence>
<dbReference type="EC" id="1.6.5.-" evidence="6"/>
<evidence type="ECO:0000256" key="6">
    <source>
        <dbReference type="HAMAP-Rule" id="MF_01216"/>
    </source>
</evidence>
<proteinExistence type="inferred from homology"/>
<comment type="catalytic activity">
    <reaction evidence="6">
        <text>2 a quinone + NADH + H(+) = 2 a 1,4-benzosemiquinone + NAD(+)</text>
        <dbReference type="Rhea" id="RHEA:65952"/>
        <dbReference type="ChEBI" id="CHEBI:15378"/>
        <dbReference type="ChEBI" id="CHEBI:57540"/>
        <dbReference type="ChEBI" id="CHEBI:57945"/>
        <dbReference type="ChEBI" id="CHEBI:132124"/>
        <dbReference type="ChEBI" id="CHEBI:134225"/>
    </reaction>
</comment>
<feature type="domain" description="Flavodoxin-like fold" evidence="7">
    <location>
        <begin position="3"/>
        <end position="197"/>
    </location>
</feature>
<dbReference type="EMBL" id="CP022129">
    <property type="protein sequence ID" value="ASF48317.1"/>
    <property type="molecule type" value="Genomic_DNA"/>
</dbReference>
<evidence type="ECO:0000256" key="3">
    <source>
        <dbReference type="ARBA" id="ARBA00023002"/>
    </source>
</evidence>
<feature type="binding site" evidence="6">
    <location>
        <position position="10"/>
    </location>
    <ligand>
        <name>FMN</name>
        <dbReference type="ChEBI" id="CHEBI:58210"/>
    </ligand>
</feature>
<evidence type="ECO:0000313" key="8">
    <source>
        <dbReference type="EMBL" id="ASF48317.1"/>
    </source>
</evidence>
<keyword evidence="4 6" id="KW-0520">NAD</keyword>
<dbReference type="KEGG" id="mpsy:CEK71_20865"/>
<dbReference type="Gene3D" id="3.40.50.360">
    <property type="match status" value="1"/>
</dbReference>
<name>A0A1Z4C441_9GAMM</name>
<dbReference type="OrthoDB" id="9787136at2"/>